<dbReference type="Pfam" id="PF00732">
    <property type="entry name" value="GMC_oxred_N"/>
    <property type="match status" value="1"/>
</dbReference>
<evidence type="ECO:0000256" key="3">
    <source>
        <dbReference type="ARBA" id="ARBA00022630"/>
    </source>
</evidence>
<accession>A0A328U690</accession>
<dbReference type="EMBL" id="QLUW01000001">
    <property type="protein sequence ID" value="RAP77283.1"/>
    <property type="molecule type" value="Genomic_DNA"/>
</dbReference>
<comment type="caution">
    <text evidence="8">The sequence shown here is derived from an EMBL/GenBank/DDBJ whole genome shotgun (WGS) entry which is preliminary data.</text>
</comment>
<keyword evidence="3" id="KW-0285">Flavoprotein</keyword>
<evidence type="ECO:0000313" key="8">
    <source>
        <dbReference type="EMBL" id="RAP77283.1"/>
    </source>
</evidence>
<dbReference type="GO" id="GO:0050660">
    <property type="term" value="F:flavin adenine dinucleotide binding"/>
    <property type="evidence" value="ECO:0007669"/>
    <property type="project" value="InterPro"/>
</dbReference>
<dbReference type="OrthoDB" id="9787779at2"/>
<dbReference type="Gene3D" id="3.50.50.60">
    <property type="entry name" value="FAD/NAD(P)-binding domain"/>
    <property type="match status" value="2"/>
</dbReference>
<keyword evidence="4" id="KW-0274">FAD</keyword>
<keyword evidence="9" id="KW-1185">Reference proteome</keyword>
<reference evidence="8 9" key="1">
    <citation type="submission" date="2018-06" db="EMBL/GenBank/DDBJ databases">
        <title>Paenibacillus montanisoli sp. nov., isolated from mountain area soil.</title>
        <authorList>
            <person name="Wu M."/>
        </authorList>
    </citation>
    <scope>NUCLEOTIDE SEQUENCE [LARGE SCALE GENOMIC DNA]</scope>
    <source>
        <strain evidence="8 9">RA17</strain>
    </source>
</reference>
<evidence type="ECO:0000256" key="5">
    <source>
        <dbReference type="ARBA" id="ARBA00023002"/>
    </source>
</evidence>
<dbReference type="InterPro" id="IPR036188">
    <property type="entry name" value="FAD/NAD-bd_sf"/>
</dbReference>
<sequence length="543" mass="60074">MRIRIADIHDTLRSIADINNIPITYLLSLNPRITDPDQNLAGMIMNLPPASDTEIGNDVSVPLCPPVQLPYLDNWIPLVSLEEMERNEYDVIVVGTGAGGGAALWRLCERWEHCGKRIGVVEAGDLLLQTHAVNIATMNHERVRAFFLNPKVSEPVAPALPGARQLFALGGRTLFWSAVTPRMPLSETETWPISPKELNGYYSIAERVMNVTNHYDIGSSLTNVLLERLQENGFSESKSAPRAVNLESSRLGLIQSNVYFSSIEFLAAALNKLPYDLAVKARAVQVITEQGKVSGVKVVSPERKSYFLRSKKVILSANAYQTPRILLNSGIQGEAIGHYLTCHSKLIALAAANRSDFPEPLGILNIITPQTAEKPYQYQWVGPDPGRAHQPYQEIPFHKQVMIEANIFGKVEARYENKVYVIPQLTDEYGMPKLQVSFSFSQKDVEIIRRMTEEAKKMALAMKVDLISICQRPAGDDFHDSSTCRMGNDPATSATNRYGQIHGVSGLYVADNSVLPSNGATNPTLTTVALAIRTADYIVEMNK</sequence>
<dbReference type="InterPro" id="IPR051473">
    <property type="entry name" value="P2Ox-like"/>
</dbReference>
<proteinExistence type="inferred from homology"/>
<dbReference type="PANTHER" id="PTHR42784:SF1">
    <property type="entry name" value="PYRANOSE 2-OXIDASE"/>
    <property type="match status" value="1"/>
</dbReference>
<dbReference type="AlphaFoldDB" id="A0A328U690"/>
<evidence type="ECO:0000259" key="6">
    <source>
        <dbReference type="Pfam" id="PF00732"/>
    </source>
</evidence>
<feature type="domain" description="Glucose-methanol-choline oxidoreductase C-terminal" evidence="7">
    <location>
        <begin position="426"/>
        <end position="531"/>
    </location>
</feature>
<dbReference type="InterPro" id="IPR000172">
    <property type="entry name" value="GMC_OxRdtase_N"/>
</dbReference>
<dbReference type="PANTHER" id="PTHR42784">
    <property type="entry name" value="PYRANOSE 2-OXIDASE"/>
    <property type="match status" value="1"/>
</dbReference>
<comment type="cofactor">
    <cofactor evidence="1">
        <name>FAD</name>
        <dbReference type="ChEBI" id="CHEBI:57692"/>
    </cofactor>
</comment>
<evidence type="ECO:0000259" key="7">
    <source>
        <dbReference type="Pfam" id="PF05199"/>
    </source>
</evidence>
<gene>
    <name evidence="8" type="ORF">DL346_01950</name>
</gene>
<dbReference type="Pfam" id="PF05199">
    <property type="entry name" value="GMC_oxred_C"/>
    <property type="match status" value="1"/>
</dbReference>
<evidence type="ECO:0000256" key="1">
    <source>
        <dbReference type="ARBA" id="ARBA00001974"/>
    </source>
</evidence>
<dbReference type="SUPFAM" id="SSF54373">
    <property type="entry name" value="FAD-linked reductases, C-terminal domain"/>
    <property type="match status" value="1"/>
</dbReference>
<dbReference type="RefSeq" id="WP_112880408.1">
    <property type="nucleotide sequence ID" value="NZ_QLUW01000001.1"/>
</dbReference>
<evidence type="ECO:0000256" key="4">
    <source>
        <dbReference type="ARBA" id="ARBA00022827"/>
    </source>
</evidence>
<dbReference type="GO" id="GO:0016614">
    <property type="term" value="F:oxidoreductase activity, acting on CH-OH group of donors"/>
    <property type="evidence" value="ECO:0007669"/>
    <property type="project" value="InterPro"/>
</dbReference>
<feature type="domain" description="Glucose-methanol-choline oxidoreductase N-terminal" evidence="6">
    <location>
        <begin position="170"/>
        <end position="343"/>
    </location>
</feature>
<comment type="similarity">
    <text evidence="2">Belongs to the GMC oxidoreductase family.</text>
</comment>
<protein>
    <submittedName>
        <fullName evidence="8">GMC family oxidoreductase</fullName>
    </submittedName>
</protein>
<dbReference type="SUPFAM" id="SSF51905">
    <property type="entry name" value="FAD/NAD(P)-binding domain"/>
    <property type="match status" value="1"/>
</dbReference>
<organism evidence="8 9">
    <name type="scientific">Paenibacillus montanisoli</name>
    <dbReference type="NCBI Taxonomy" id="2081970"/>
    <lineage>
        <taxon>Bacteria</taxon>
        <taxon>Bacillati</taxon>
        <taxon>Bacillota</taxon>
        <taxon>Bacilli</taxon>
        <taxon>Bacillales</taxon>
        <taxon>Paenibacillaceae</taxon>
        <taxon>Paenibacillus</taxon>
    </lineage>
</organism>
<dbReference type="Proteomes" id="UP000249260">
    <property type="component" value="Unassembled WGS sequence"/>
</dbReference>
<evidence type="ECO:0000313" key="9">
    <source>
        <dbReference type="Proteomes" id="UP000249260"/>
    </source>
</evidence>
<keyword evidence="5" id="KW-0560">Oxidoreductase</keyword>
<dbReference type="InterPro" id="IPR007867">
    <property type="entry name" value="GMC_OxRtase_C"/>
</dbReference>
<evidence type="ECO:0000256" key="2">
    <source>
        <dbReference type="ARBA" id="ARBA00010790"/>
    </source>
</evidence>
<name>A0A328U690_9BACL</name>